<keyword evidence="1" id="KW-0732">Signal</keyword>
<reference evidence="2" key="2">
    <citation type="journal article" date="2015" name="Data Brief">
        <title>Shoot transcriptome of the giant reed, Arundo donax.</title>
        <authorList>
            <person name="Barrero R.A."/>
            <person name="Guerrero F.D."/>
            <person name="Moolhuijzen P."/>
            <person name="Goolsby J.A."/>
            <person name="Tidwell J."/>
            <person name="Bellgard S.E."/>
            <person name="Bellgard M.I."/>
        </authorList>
    </citation>
    <scope>NUCLEOTIDE SEQUENCE</scope>
    <source>
        <tissue evidence="2">Shoot tissue taken approximately 20 cm above the soil surface</tissue>
    </source>
</reference>
<evidence type="ECO:0000256" key="1">
    <source>
        <dbReference type="SAM" id="SignalP"/>
    </source>
</evidence>
<feature type="signal peptide" evidence="1">
    <location>
        <begin position="1"/>
        <end position="16"/>
    </location>
</feature>
<sequence length="75" mass="7675">MLLFLLWCSTTASIWAGPSFHSRSSMVIVADAAPPNVTSLKKSTKSSGAMSLVAVAPKLIQGGHLTAKGGAQPPP</sequence>
<dbReference type="AlphaFoldDB" id="A0A0A9H6C3"/>
<evidence type="ECO:0000313" key="2">
    <source>
        <dbReference type="EMBL" id="JAE30406.1"/>
    </source>
</evidence>
<accession>A0A0A9H6C3</accession>
<reference evidence="2" key="1">
    <citation type="submission" date="2014-09" db="EMBL/GenBank/DDBJ databases">
        <authorList>
            <person name="Magalhaes I.L.F."/>
            <person name="Oliveira U."/>
            <person name="Santos F.R."/>
            <person name="Vidigal T.H.D.A."/>
            <person name="Brescovit A.D."/>
            <person name="Santos A.J."/>
        </authorList>
    </citation>
    <scope>NUCLEOTIDE SEQUENCE</scope>
    <source>
        <tissue evidence="2">Shoot tissue taken approximately 20 cm above the soil surface</tissue>
    </source>
</reference>
<organism evidence="2">
    <name type="scientific">Arundo donax</name>
    <name type="common">Giant reed</name>
    <name type="synonym">Donax arundinaceus</name>
    <dbReference type="NCBI Taxonomy" id="35708"/>
    <lineage>
        <taxon>Eukaryota</taxon>
        <taxon>Viridiplantae</taxon>
        <taxon>Streptophyta</taxon>
        <taxon>Embryophyta</taxon>
        <taxon>Tracheophyta</taxon>
        <taxon>Spermatophyta</taxon>
        <taxon>Magnoliopsida</taxon>
        <taxon>Liliopsida</taxon>
        <taxon>Poales</taxon>
        <taxon>Poaceae</taxon>
        <taxon>PACMAD clade</taxon>
        <taxon>Arundinoideae</taxon>
        <taxon>Arundineae</taxon>
        <taxon>Arundo</taxon>
    </lineage>
</organism>
<proteinExistence type="predicted"/>
<dbReference type="EMBL" id="GBRH01167490">
    <property type="protein sequence ID" value="JAE30406.1"/>
    <property type="molecule type" value="Transcribed_RNA"/>
</dbReference>
<evidence type="ECO:0008006" key="3">
    <source>
        <dbReference type="Google" id="ProtNLM"/>
    </source>
</evidence>
<feature type="chain" id="PRO_5002062898" description="Secreted protein" evidence="1">
    <location>
        <begin position="17"/>
        <end position="75"/>
    </location>
</feature>
<protein>
    <recommendedName>
        <fullName evidence="3">Secreted protein</fullName>
    </recommendedName>
</protein>
<name>A0A0A9H6C3_ARUDO</name>